<dbReference type="RefSeq" id="WP_226614354.1">
    <property type="nucleotide sequence ID" value="NZ_JAJAQI010000097.1"/>
</dbReference>
<dbReference type="AlphaFoldDB" id="A0A9X1IKS5"/>
<reference evidence="2" key="1">
    <citation type="submission" date="2021-10" db="EMBL/GenBank/DDBJ databases">
        <title>Roseicella aerolatum sp. nov., isolated from aerosols of e-waste dismantling site.</title>
        <authorList>
            <person name="Qin T."/>
        </authorList>
    </citation>
    <scope>NUCLEOTIDE SEQUENCE</scope>
    <source>
        <strain evidence="2">GB24</strain>
    </source>
</reference>
<protein>
    <submittedName>
        <fullName evidence="2">Uncharacterized protein</fullName>
    </submittedName>
</protein>
<keyword evidence="3" id="KW-1185">Reference proteome</keyword>
<feature type="compositionally biased region" description="Low complexity" evidence="1">
    <location>
        <begin position="22"/>
        <end position="33"/>
    </location>
</feature>
<name>A0A9X1IKS5_9PROT</name>
<sequence length="98" mass="10571">MAAKTLVEIADHEAGDAGIRGAATATPRASPTAPFHPASRPKLQPRALSPIILADGAGLSQAPQSIDGHRRLAKPAPEQDERRSEPHRLFRRHYLLRG</sequence>
<gene>
    <name evidence="2" type="ORF">LHA35_27390</name>
</gene>
<dbReference type="EMBL" id="JAJAQI010000097">
    <property type="protein sequence ID" value="MCB4825438.1"/>
    <property type="molecule type" value="Genomic_DNA"/>
</dbReference>
<feature type="region of interest" description="Disordered" evidence="1">
    <location>
        <begin position="12"/>
        <end position="44"/>
    </location>
</feature>
<accession>A0A9X1IKS5</accession>
<comment type="caution">
    <text evidence="2">The sequence shown here is derived from an EMBL/GenBank/DDBJ whole genome shotgun (WGS) entry which is preliminary data.</text>
</comment>
<evidence type="ECO:0000313" key="3">
    <source>
        <dbReference type="Proteomes" id="UP001139311"/>
    </source>
</evidence>
<feature type="region of interest" description="Disordered" evidence="1">
    <location>
        <begin position="60"/>
        <end position="98"/>
    </location>
</feature>
<feature type="compositionally biased region" description="Basic residues" evidence="1">
    <location>
        <begin position="89"/>
        <end position="98"/>
    </location>
</feature>
<proteinExistence type="predicted"/>
<feature type="compositionally biased region" description="Basic and acidic residues" evidence="1">
    <location>
        <begin position="77"/>
        <end position="88"/>
    </location>
</feature>
<evidence type="ECO:0000313" key="2">
    <source>
        <dbReference type="EMBL" id="MCB4825438.1"/>
    </source>
</evidence>
<dbReference type="Proteomes" id="UP001139311">
    <property type="component" value="Unassembled WGS sequence"/>
</dbReference>
<evidence type="ECO:0000256" key="1">
    <source>
        <dbReference type="SAM" id="MobiDB-lite"/>
    </source>
</evidence>
<organism evidence="2 3">
    <name type="scientific">Roseicella aerolata</name>
    <dbReference type="NCBI Taxonomy" id="2883479"/>
    <lineage>
        <taxon>Bacteria</taxon>
        <taxon>Pseudomonadati</taxon>
        <taxon>Pseudomonadota</taxon>
        <taxon>Alphaproteobacteria</taxon>
        <taxon>Acetobacterales</taxon>
        <taxon>Roseomonadaceae</taxon>
        <taxon>Roseicella</taxon>
    </lineage>
</organism>